<evidence type="ECO:0000259" key="3">
    <source>
        <dbReference type="Pfam" id="PF00294"/>
    </source>
</evidence>
<name>A0ABZ1E4M9_9RHOB</name>
<proteinExistence type="predicted"/>
<geneLocation type="plasmid" evidence="4 5">
    <name>unnamed3</name>
</geneLocation>
<dbReference type="Pfam" id="PF00294">
    <property type="entry name" value="PfkB"/>
    <property type="match status" value="1"/>
</dbReference>
<keyword evidence="2 4" id="KW-0418">Kinase</keyword>
<keyword evidence="4" id="KW-0614">Plasmid</keyword>
<dbReference type="SUPFAM" id="SSF53613">
    <property type="entry name" value="Ribokinase-like"/>
    <property type="match status" value="1"/>
</dbReference>
<reference evidence="4 5" key="1">
    <citation type="submission" date="2023-09" db="EMBL/GenBank/DDBJ databases">
        <title>Thioclava shenzhenensis sp. nov., a multidrug resistant bacteria-antagonizing species isolated from coastal seawater.</title>
        <authorList>
            <person name="Long M."/>
        </authorList>
    </citation>
    <scope>NUCLEOTIDE SEQUENCE [LARGE SCALE GENOMIC DNA]</scope>
    <source>
        <strain evidence="4 5">FTW29</strain>
        <plasmid evidence="4 5">unnamed3</plasmid>
    </source>
</reference>
<organism evidence="4 5">
    <name type="scientific">Thioclava litoralis</name>
    <dbReference type="NCBI Taxonomy" id="3076557"/>
    <lineage>
        <taxon>Bacteria</taxon>
        <taxon>Pseudomonadati</taxon>
        <taxon>Pseudomonadota</taxon>
        <taxon>Alphaproteobacteria</taxon>
        <taxon>Rhodobacterales</taxon>
        <taxon>Paracoccaceae</taxon>
        <taxon>Thioclava</taxon>
    </lineage>
</organism>
<accession>A0ABZ1E4M9</accession>
<dbReference type="EMBL" id="CP135446">
    <property type="protein sequence ID" value="WRY35974.1"/>
    <property type="molecule type" value="Genomic_DNA"/>
</dbReference>
<dbReference type="PANTHER" id="PTHR10584:SF166">
    <property type="entry name" value="RIBOKINASE"/>
    <property type="match status" value="1"/>
</dbReference>
<gene>
    <name evidence="4" type="ORF">RPE78_18005</name>
</gene>
<protein>
    <submittedName>
        <fullName evidence="4">Carbohydrate kinase family protein</fullName>
    </submittedName>
</protein>
<evidence type="ECO:0000313" key="5">
    <source>
        <dbReference type="Proteomes" id="UP001623290"/>
    </source>
</evidence>
<dbReference type="RefSeq" id="WP_330628299.1">
    <property type="nucleotide sequence ID" value="NZ_CP135446.1"/>
</dbReference>
<dbReference type="Proteomes" id="UP001623290">
    <property type="component" value="Plasmid unnamed3"/>
</dbReference>
<dbReference type="PANTHER" id="PTHR10584">
    <property type="entry name" value="SUGAR KINASE"/>
    <property type="match status" value="1"/>
</dbReference>
<dbReference type="PROSITE" id="PS00584">
    <property type="entry name" value="PFKB_KINASES_2"/>
    <property type="match status" value="1"/>
</dbReference>
<dbReference type="InterPro" id="IPR011611">
    <property type="entry name" value="PfkB_dom"/>
</dbReference>
<evidence type="ECO:0000256" key="1">
    <source>
        <dbReference type="ARBA" id="ARBA00022679"/>
    </source>
</evidence>
<feature type="domain" description="Carbohydrate kinase PfkB" evidence="3">
    <location>
        <begin position="29"/>
        <end position="325"/>
    </location>
</feature>
<dbReference type="Gene3D" id="3.40.1190.20">
    <property type="match status" value="1"/>
</dbReference>
<evidence type="ECO:0000256" key="2">
    <source>
        <dbReference type="ARBA" id="ARBA00022777"/>
    </source>
</evidence>
<keyword evidence="5" id="KW-1185">Reference proteome</keyword>
<dbReference type="InterPro" id="IPR002173">
    <property type="entry name" value="Carboh/pur_kinase_PfkB_CS"/>
</dbReference>
<evidence type="ECO:0000313" key="4">
    <source>
        <dbReference type="EMBL" id="WRY35974.1"/>
    </source>
</evidence>
<dbReference type="InterPro" id="IPR029056">
    <property type="entry name" value="Ribokinase-like"/>
</dbReference>
<sequence>MTAPTRRGIACMGNWILDIVHDIGHWPEKSDLVGISRQTSGLGGGAANVSADLAALDGGYPVYPIGLVGDDSFGDEVHERVARTGLQARHLRHLRRVRAGVTAHTHVMNVPGDSRTFFYHAGVNNDLAQDSVDLAALADAGCKLFYLGYLNLLPALDKIGADGRSAAYHLLRGAQAAGMMTCVDLVSSAAPGYRAVVQATLPAIDVLFLNEVEAARATGQPVAGPADRHGLEAAARALLAQGVGHAVIVHTPALALWVAREGTTVHEVAPVPPEAILSPVGAGDAFAAAVLHALHEERPAPEALALGCKVAALSLGGATATDAIPSLAELGDTARSPCLRGQAHIG</sequence>
<dbReference type="GO" id="GO:0016301">
    <property type="term" value="F:kinase activity"/>
    <property type="evidence" value="ECO:0007669"/>
    <property type="project" value="UniProtKB-KW"/>
</dbReference>
<keyword evidence="1" id="KW-0808">Transferase</keyword>